<evidence type="ECO:0000313" key="5">
    <source>
        <dbReference type="Proteomes" id="UP000663825"/>
    </source>
</evidence>
<dbReference type="PROSITE" id="PS50005">
    <property type="entry name" value="TPR"/>
    <property type="match status" value="1"/>
</dbReference>
<dbReference type="PANTHER" id="PTHR45641:SF19">
    <property type="entry name" value="NEPHROCYSTIN-3"/>
    <property type="match status" value="1"/>
</dbReference>
<evidence type="ECO:0008006" key="6">
    <source>
        <dbReference type="Google" id="ProtNLM"/>
    </source>
</evidence>
<feature type="repeat" description="TPR" evidence="3">
    <location>
        <begin position="210"/>
        <end position="243"/>
    </location>
</feature>
<proteinExistence type="predicted"/>
<dbReference type="Pfam" id="PF13424">
    <property type="entry name" value="TPR_12"/>
    <property type="match status" value="2"/>
</dbReference>
<dbReference type="Gene3D" id="1.25.40.10">
    <property type="entry name" value="Tetratricopeptide repeat domain"/>
    <property type="match status" value="2"/>
</dbReference>
<dbReference type="EMBL" id="CAJNXB010003296">
    <property type="protein sequence ID" value="CAF3305032.1"/>
    <property type="molecule type" value="Genomic_DNA"/>
</dbReference>
<sequence>MVGALFRIEQVIEDVDAGLWIAHVSLASEEDFKWKETFSSMKATIGETTDLNSLEKILVEMGENEQAQKCYKRMLNEAQLASGNAELGLGRVNILCRQADEGLQHLKDALIIKERILGQNHADVGEIHTWLGTLNWYVRHDLDQALENLKKAIKIQEATLSPDSLPLALTYSNIADTYESMGNYDLGLEYHMKVLKIRKTTLPESHPHIAETFNNVGTLYEHKGNNTEALEYFEKSMEIKQKFSPPTHEEYAVTATNIERLKKKMQNQH</sequence>
<gene>
    <name evidence="4" type="ORF">TIS948_LOCUS18708</name>
</gene>
<organism evidence="4 5">
    <name type="scientific">Rotaria socialis</name>
    <dbReference type="NCBI Taxonomy" id="392032"/>
    <lineage>
        <taxon>Eukaryota</taxon>
        <taxon>Metazoa</taxon>
        <taxon>Spiralia</taxon>
        <taxon>Gnathifera</taxon>
        <taxon>Rotifera</taxon>
        <taxon>Eurotatoria</taxon>
        <taxon>Bdelloidea</taxon>
        <taxon>Philodinida</taxon>
        <taxon>Philodinidae</taxon>
        <taxon>Rotaria</taxon>
    </lineage>
</organism>
<evidence type="ECO:0000313" key="4">
    <source>
        <dbReference type="EMBL" id="CAF3305032.1"/>
    </source>
</evidence>
<keyword evidence="2 3" id="KW-0802">TPR repeat</keyword>
<dbReference type="Pfam" id="PF13374">
    <property type="entry name" value="TPR_10"/>
    <property type="match status" value="1"/>
</dbReference>
<protein>
    <recommendedName>
        <fullName evidence="6">Kinesin light chain</fullName>
    </recommendedName>
</protein>
<dbReference type="AlphaFoldDB" id="A0A817STZ1"/>
<accession>A0A817STZ1</accession>
<evidence type="ECO:0000256" key="3">
    <source>
        <dbReference type="PROSITE-ProRule" id="PRU00339"/>
    </source>
</evidence>
<dbReference type="OrthoDB" id="5986190at2759"/>
<evidence type="ECO:0000256" key="2">
    <source>
        <dbReference type="ARBA" id="ARBA00022803"/>
    </source>
</evidence>
<evidence type="ECO:0000256" key="1">
    <source>
        <dbReference type="ARBA" id="ARBA00022737"/>
    </source>
</evidence>
<comment type="caution">
    <text evidence="4">The sequence shown here is derived from an EMBL/GenBank/DDBJ whole genome shotgun (WGS) entry which is preliminary data.</text>
</comment>
<keyword evidence="1" id="KW-0677">Repeat</keyword>
<dbReference type="InterPro" id="IPR011990">
    <property type="entry name" value="TPR-like_helical_dom_sf"/>
</dbReference>
<dbReference type="Proteomes" id="UP000663825">
    <property type="component" value="Unassembled WGS sequence"/>
</dbReference>
<dbReference type="SMART" id="SM00028">
    <property type="entry name" value="TPR"/>
    <property type="match status" value="3"/>
</dbReference>
<dbReference type="SUPFAM" id="SSF48452">
    <property type="entry name" value="TPR-like"/>
    <property type="match status" value="2"/>
</dbReference>
<reference evidence="4" key="1">
    <citation type="submission" date="2021-02" db="EMBL/GenBank/DDBJ databases">
        <authorList>
            <person name="Nowell W R."/>
        </authorList>
    </citation>
    <scope>NUCLEOTIDE SEQUENCE</scope>
</reference>
<dbReference type="PANTHER" id="PTHR45641">
    <property type="entry name" value="TETRATRICOPEPTIDE REPEAT PROTEIN (AFU_ORTHOLOGUE AFUA_6G03870)"/>
    <property type="match status" value="1"/>
</dbReference>
<name>A0A817STZ1_9BILA</name>
<dbReference type="InterPro" id="IPR019734">
    <property type="entry name" value="TPR_rpt"/>
</dbReference>